<reference evidence="3" key="1">
    <citation type="journal article" date="2020" name="Stud. Mycol.">
        <title>101 Dothideomycetes genomes: a test case for predicting lifestyles and emergence of pathogens.</title>
        <authorList>
            <person name="Haridas S."/>
            <person name="Albert R."/>
            <person name="Binder M."/>
            <person name="Bloem J."/>
            <person name="Labutti K."/>
            <person name="Salamov A."/>
            <person name="Andreopoulos B."/>
            <person name="Baker S."/>
            <person name="Barry K."/>
            <person name="Bills G."/>
            <person name="Bluhm B."/>
            <person name="Cannon C."/>
            <person name="Castanera R."/>
            <person name="Culley D."/>
            <person name="Daum C."/>
            <person name="Ezra D."/>
            <person name="Gonzalez J."/>
            <person name="Henrissat B."/>
            <person name="Kuo A."/>
            <person name="Liang C."/>
            <person name="Lipzen A."/>
            <person name="Lutzoni F."/>
            <person name="Magnuson J."/>
            <person name="Mondo S."/>
            <person name="Nolan M."/>
            <person name="Ohm R."/>
            <person name="Pangilinan J."/>
            <person name="Park H.-J."/>
            <person name="Ramirez L."/>
            <person name="Alfaro M."/>
            <person name="Sun H."/>
            <person name="Tritt A."/>
            <person name="Yoshinaga Y."/>
            <person name="Zwiers L.-H."/>
            <person name="Turgeon B."/>
            <person name="Goodwin S."/>
            <person name="Spatafora J."/>
            <person name="Crous P."/>
            <person name="Grigoriev I."/>
        </authorList>
    </citation>
    <scope>NUCLEOTIDE SEQUENCE</scope>
    <source>
        <strain evidence="3">CBS 122681</strain>
    </source>
</reference>
<dbReference type="Proteomes" id="UP000799324">
    <property type="component" value="Unassembled WGS sequence"/>
</dbReference>
<evidence type="ECO:0000256" key="2">
    <source>
        <dbReference type="ARBA" id="ARBA00023242"/>
    </source>
</evidence>
<accession>A0A6A6T2W4</accession>
<protein>
    <recommendedName>
        <fullName evidence="5">Transcription factor domain-containing protein</fullName>
    </recommendedName>
</protein>
<dbReference type="GO" id="GO:0005634">
    <property type="term" value="C:nucleus"/>
    <property type="evidence" value="ECO:0007669"/>
    <property type="project" value="UniProtKB-SubCell"/>
</dbReference>
<dbReference type="GO" id="GO:0003700">
    <property type="term" value="F:DNA-binding transcription factor activity"/>
    <property type="evidence" value="ECO:0007669"/>
    <property type="project" value="TreeGrafter"/>
</dbReference>
<dbReference type="GO" id="GO:0045944">
    <property type="term" value="P:positive regulation of transcription by RNA polymerase II"/>
    <property type="evidence" value="ECO:0007669"/>
    <property type="project" value="TreeGrafter"/>
</dbReference>
<proteinExistence type="predicted"/>
<dbReference type="PANTHER" id="PTHR37534">
    <property type="entry name" value="TRANSCRIPTIONAL ACTIVATOR PROTEIN UGA3"/>
    <property type="match status" value="1"/>
</dbReference>
<keyword evidence="4" id="KW-1185">Reference proteome</keyword>
<organism evidence="3 4">
    <name type="scientific">Lophiostoma macrostomum CBS 122681</name>
    <dbReference type="NCBI Taxonomy" id="1314788"/>
    <lineage>
        <taxon>Eukaryota</taxon>
        <taxon>Fungi</taxon>
        <taxon>Dikarya</taxon>
        <taxon>Ascomycota</taxon>
        <taxon>Pezizomycotina</taxon>
        <taxon>Dothideomycetes</taxon>
        <taxon>Pleosporomycetidae</taxon>
        <taxon>Pleosporales</taxon>
        <taxon>Lophiostomataceae</taxon>
        <taxon>Lophiostoma</taxon>
    </lineage>
</organism>
<dbReference type="OrthoDB" id="4525710at2759"/>
<evidence type="ECO:0000256" key="1">
    <source>
        <dbReference type="ARBA" id="ARBA00004123"/>
    </source>
</evidence>
<name>A0A6A6T2W4_9PLEO</name>
<evidence type="ECO:0000313" key="4">
    <source>
        <dbReference type="Proteomes" id="UP000799324"/>
    </source>
</evidence>
<dbReference type="AlphaFoldDB" id="A0A6A6T2W4"/>
<dbReference type="EMBL" id="MU004392">
    <property type="protein sequence ID" value="KAF2652874.1"/>
    <property type="molecule type" value="Genomic_DNA"/>
</dbReference>
<keyword evidence="2" id="KW-0539">Nucleus</keyword>
<dbReference type="Pfam" id="PF11951">
    <property type="entry name" value="Fungal_trans_2"/>
    <property type="match status" value="1"/>
</dbReference>
<sequence>MLNLPTPPSTSRDVRPTIAVSLTSETAFLLQTYLGTVATWMDLMDFDLTYQLSIPRLTLSSPLLFHSVCAYTAKYLSLSNSRHHSSWDSVARHHYGQSLNHLISTLNSPAHEHALTATILVSSYEVINSLSVEHRRHFLGAMMLIRSHNISAQSTGINRANFWIYVRHEIVVALSSEKPLVLHPDDWNVQWKQNETREDILGNQMLWILARVINLIYGKQGTVRSNKLQREGFLHELEDWKAGLSDPFIGIPYGEEDEDGFRKIYFTVTAAGEFQTILSRYTLIDFYSCSSFLVSYRTYFAIYGA</sequence>
<dbReference type="CDD" id="cd12148">
    <property type="entry name" value="fungal_TF_MHR"/>
    <property type="match status" value="1"/>
</dbReference>
<evidence type="ECO:0000313" key="3">
    <source>
        <dbReference type="EMBL" id="KAF2652874.1"/>
    </source>
</evidence>
<dbReference type="InterPro" id="IPR021858">
    <property type="entry name" value="Fun_TF"/>
</dbReference>
<dbReference type="PANTHER" id="PTHR37534:SF9">
    <property type="entry name" value="ZN(II)2CYS6 TRANSCRIPTION FACTOR (EUROFUNG)"/>
    <property type="match status" value="1"/>
</dbReference>
<gene>
    <name evidence="3" type="ORF">K491DRAFT_695206</name>
</gene>
<comment type="subcellular location">
    <subcellularLocation>
        <location evidence="1">Nucleus</location>
    </subcellularLocation>
</comment>
<dbReference type="GO" id="GO:0000976">
    <property type="term" value="F:transcription cis-regulatory region binding"/>
    <property type="evidence" value="ECO:0007669"/>
    <property type="project" value="TreeGrafter"/>
</dbReference>
<evidence type="ECO:0008006" key="5">
    <source>
        <dbReference type="Google" id="ProtNLM"/>
    </source>
</evidence>